<reference evidence="1" key="1">
    <citation type="journal article" date="2021" name="Proc. Natl. Acad. Sci. U.S.A.">
        <title>A Catalog of Tens of Thousands of Viruses from Human Metagenomes Reveals Hidden Associations with Chronic Diseases.</title>
        <authorList>
            <person name="Tisza M.J."/>
            <person name="Buck C.B."/>
        </authorList>
    </citation>
    <scope>NUCLEOTIDE SEQUENCE</scope>
    <source>
        <strain evidence="1">CtMvU7</strain>
    </source>
</reference>
<organism evidence="1">
    <name type="scientific">Myoviridae sp. ctMvU7</name>
    <dbReference type="NCBI Taxonomy" id="2826642"/>
    <lineage>
        <taxon>Viruses</taxon>
        <taxon>Duplodnaviria</taxon>
        <taxon>Heunggongvirae</taxon>
        <taxon>Uroviricota</taxon>
        <taxon>Caudoviricetes</taxon>
    </lineage>
</organism>
<protein>
    <recommendedName>
        <fullName evidence="2">DUF2634 domain-containing protein</fullName>
    </recommendedName>
</protein>
<dbReference type="InterPro" id="IPR020288">
    <property type="entry name" value="Sheath_initiator"/>
</dbReference>
<accession>A0A8S5M8C4</accession>
<dbReference type="EMBL" id="BK014840">
    <property type="protein sequence ID" value="DAD78219.1"/>
    <property type="molecule type" value="Genomic_DNA"/>
</dbReference>
<name>A0A8S5M8C4_9CAUD</name>
<dbReference type="Pfam" id="PF10934">
    <property type="entry name" value="Sheath_initiator"/>
    <property type="match status" value="1"/>
</dbReference>
<dbReference type="SUPFAM" id="SSF160719">
    <property type="entry name" value="gpW/gp25-like"/>
    <property type="match status" value="1"/>
</dbReference>
<evidence type="ECO:0008006" key="2">
    <source>
        <dbReference type="Google" id="ProtNLM"/>
    </source>
</evidence>
<evidence type="ECO:0000313" key="1">
    <source>
        <dbReference type="EMBL" id="DAD78219.1"/>
    </source>
</evidence>
<dbReference type="Gene3D" id="3.10.450.40">
    <property type="match status" value="1"/>
</dbReference>
<sequence>MELTTNTRIEQQSFSNRSYNVSQTAIQGFVTDLEALSQSIHKRLSTQQFEYPVYSFRYGVDWKDLLGQDPEYVRPEMKRMIQETLLEDDRISEVDNFRFEFVGSICRCEFDVVSIFGTVREGVETNV</sequence>
<proteinExistence type="predicted"/>